<keyword evidence="3" id="KW-1185">Reference proteome</keyword>
<comment type="caution">
    <text evidence="2">The sequence shown here is derived from an EMBL/GenBank/DDBJ whole genome shotgun (WGS) entry which is preliminary data.</text>
</comment>
<feature type="transmembrane region" description="Helical" evidence="1">
    <location>
        <begin position="12"/>
        <end position="30"/>
    </location>
</feature>
<keyword evidence="1" id="KW-0472">Membrane</keyword>
<feature type="transmembrane region" description="Helical" evidence="1">
    <location>
        <begin position="36"/>
        <end position="54"/>
    </location>
</feature>
<dbReference type="AlphaFoldDB" id="A0A369BJF8"/>
<keyword evidence="1" id="KW-1133">Transmembrane helix</keyword>
<dbReference type="EMBL" id="QPJW01000002">
    <property type="protein sequence ID" value="RCX21703.1"/>
    <property type="molecule type" value="Genomic_DNA"/>
</dbReference>
<dbReference type="Proteomes" id="UP000253090">
    <property type="component" value="Unassembled WGS sequence"/>
</dbReference>
<protein>
    <submittedName>
        <fullName evidence="2">Uncharacterized protein</fullName>
    </submittedName>
</protein>
<accession>A0A369BJF8</accession>
<sequence length="93" mass="10361">MIIRAATTEPVHISAFLLTSSLFCCSVGGFRFVDIGYSPSFITGVYSSIVMAFIRKYYIPDHAFPAQINFSFVPETAKLDMKFYVSTETNGVK</sequence>
<evidence type="ECO:0000313" key="2">
    <source>
        <dbReference type="EMBL" id="RCX21703.1"/>
    </source>
</evidence>
<organism evidence="2 3">
    <name type="scientific">Fontibacillus phaseoli</name>
    <dbReference type="NCBI Taxonomy" id="1416533"/>
    <lineage>
        <taxon>Bacteria</taxon>
        <taxon>Bacillati</taxon>
        <taxon>Bacillota</taxon>
        <taxon>Bacilli</taxon>
        <taxon>Bacillales</taxon>
        <taxon>Paenibacillaceae</taxon>
        <taxon>Fontibacillus</taxon>
    </lineage>
</organism>
<evidence type="ECO:0000256" key="1">
    <source>
        <dbReference type="SAM" id="Phobius"/>
    </source>
</evidence>
<reference evidence="2 3" key="1">
    <citation type="submission" date="2018-07" db="EMBL/GenBank/DDBJ databases">
        <title>Genomic Encyclopedia of Type Strains, Phase III (KMG-III): the genomes of soil and plant-associated and newly described type strains.</title>
        <authorList>
            <person name="Whitman W."/>
        </authorList>
    </citation>
    <scope>NUCLEOTIDE SEQUENCE [LARGE SCALE GENOMIC DNA]</scope>
    <source>
        <strain evidence="2 3">CECT 8333</strain>
    </source>
</reference>
<evidence type="ECO:0000313" key="3">
    <source>
        <dbReference type="Proteomes" id="UP000253090"/>
    </source>
</evidence>
<name>A0A369BJF8_9BACL</name>
<proteinExistence type="predicted"/>
<gene>
    <name evidence="2" type="ORF">DFP94_102459</name>
</gene>
<keyword evidence="1" id="KW-0812">Transmembrane</keyword>